<dbReference type="SMART" id="SM01086">
    <property type="entry name" value="ClpB_D2-small"/>
    <property type="match status" value="1"/>
</dbReference>
<feature type="domain" description="AAA+ ATPase" evidence="5">
    <location>
        <begin position="275"/>
        <end position="421"/>
    </location>
</feature>
<comment type="caution">
    <text evidence="7">The sequence shown here is derived from an EMBL/GenBank/DDBJ whole genome shotgun (WGS) entry which is preliminary data.</text>
</comment>
<evidence type="ECO:0000259" key="6">
    <source>
        <dbReference type="SMART" id="SM01086"/>
    </source>
</evidence>
<feature type="region of interest" description="Disordered" evidence="4">
    <location>
        <begin position="843"/>
        <end position="885"/>
    </location>
</feature>
<dbReference type="FunFam" id="3.40.50.300:FF:000010">
    <property type="entry name" value="Chaperone clpB 1, putative"/>
    <property type="match status" value="1"/>
</dbReference>
<keyword evidence="2" id="KW-0067">ATP-binding</keyword>
<feature type="region of interest" description="Disordered" evidence="4">
    <location>
        <begin position="1"/>
        <end position="27"/>
    </location>
</feature>
<dbReference type="CDD" id="cd19499">
    <property type="entry name" value="RecA-like_ClpB_Hsp104-like"/>
    <property type="match status" value="1"/>
</dbReference>
<sequence length="885" mass="95343">MDKDNMDADGGSGGAPPRDDPIGPGRLLLRRRRVRVDGLAGPSRTAAFGPRAHYASDLARVKHEPRYHDYDYEYNYRDAANPFDFDDDWPRERVLQILPSKRRHPASTSAAVAAASQARYASPVIRRVGSGVSAAPATSATAAPPAAETVPPAAPAPGDPAVTVINVHPNAGRAAPAAPGIAPRPSAYQRLVAGRRSTLLPGSVRPVSSVSSTKGVIWNAGPSGGSGSVSAASAPKAAALGKYCRDMTAQAGKMDPVIGRDDEIDRIVCILCRRTKNSAMLVGAPGVGKTAIAEGLAQRIAAGAVPAALAGASVLEVDLGAIVAGTKYRGMFEERIKKVIEEAEAEDSNVVLFIDEVHMLLGAGQSKGGSMDGANLLKPALARGRIRCMGATTFDEYRKYVEKDAAFERRFQKVHVKEPSVLATIAILQGLKAKYEEHHGTTIQDASIVAAARLANRYITGRQFPDKAIDLIDEACATARMQTDNILKVSSTQHVSENSMKDAIVSPGQVAEVNVVSRWTGIPVNTLDQDEKEKLMCLADRLRERVVGQEAAVNLVAQAVLRSRAGLDQPGQPIGSFLFLGSTGVGKTELAKALAEQLFDSEKMLIRFDMTEFVGSHSVLRLIGAPPSYHGHEDGGQLTEKVRQRPYSVILFDEIEKADPAVFHVFLQLLDDGVLTDGKGRTVDFKNTVIIMTSNLGAEYLMEAMAGETSLDAARDLVIKQAQKHFRPEFLNRLSELVIFEPLSQDKLREVAKVQMKGIIARAGDKGITLSASDAALDVVLSESHNPLYGARPIRRWLQKNVMTKLSEMLFRGEVDADTTVIIEASDDKKDLKYEVVENMSERQARRQDKMPLMETLSDTEDDINPTAPIAKKMKGIAISSSSGK</sequence>
<dbReference type="GO" id="GO:0005524">
    <property type="term" value="F:ATP binding"/>
    <property type="evidence" value="ECO:0007669"/>
    <property type="project" value="UniProtKB-KW"/>
</dbReference>
<dbReference type="SMART" id="SM00382">
    <property type="entry name" value="AAA"/>
    <property type="match status" value="2"/>
</dbReference>
<protein>
    <submittedName>
        <fullName evidence="7">Uncharacterized protein</fullName>
    </submittedName>
</protein>
<evidence type="ECO:0000256" key="1">
    <source>
        <dbReference type="ARBA" id="ARBA00022741"/>
    </source>
</evidence>
<dbReference type="Gene3D" id="1.10.8.60">
    <property type="match status" value="1"/>
</dbReference>
<dbReference type="PANTHER" id="PTHR11638:SF174">
    <property type="entry name" value="AAA+ ATPASE DOMAIN-CONTAINING PROTEIN"/>
    <property type="match status" value="1"/>
</dbReference>
<dbReference type="Pfam" id="PF00004">
    <property type="entry name" value="AAA"/>
    <property type="match status" value="1"/>
</dbReference>
<feature type="compositionally biased region" description="Basic and acidic residues" evidence="4">
    <location>
        <begin position="843"/>
        <end position="852"/>
    </location>
</feature>
<dbReference type="InterPro" id="IPR019489">
    <property type="entry name" value="Clp_ATPase_C"/>
</dbReference>
<accession>A0ABC9GW25</accession>
<dbReference type="InterPro" id="IPR050130">
    <property type="entry name" value="ClpA_ClpB"/>
</dbReference>
<keyword evidence="1" id="KW-0547">Nucleotide-binding</keyword>
<dbReference type="SUPFAM" id="SSF52540">
    <property type="entry name" value="P-loop containing nucleoside triphosphate hydrolases"/>
    <property type="match status" value="2"/>
</dbReference>
<name>A0ABC9GW25_9POAL</name>
<dbReference type="Pfam" id="PF17871">
    <property type="entry name" value="AAA_lid_9"/>
    <property type="match status" value="1"/>
</dbReference>
<evidence type="ECO:0000256" key="4">
    <source>
        <dbReference type="SAM" id="MobiDB-lite"/>
    </source>
</evidence>
<evidence type="ECO:0000313" key="7">
    <source>
        <dbReference type="EMBL" id="CAM0145808.1"/>
    </source>
</evidence>
<dbReference type="FunFam" id="3.40.50.300:FF:000025">
    <property type="entry name" value="ATP-dependent Clp protease subunit"/>
    <property type="match status" value="1"/>
</dbReference>
<keyword evidence="9" id="KW-1185">Reference proteome</keyword>
<dbReference type="Proteomes" id="UP001497457">
    <property type="component" value="Unassembled WGS sequence"/>
</dbReference>
<gene>
    <name evidence="7" type="ORF">URODEC1_LOCUS119471</name>
    <name evidence="8" type="ORF">URODEC1_LOCUS123920</name>
</gene>
<organism evidence="7 9">
    <name type="scientific">Urochloa decumbens</name>
    <dbReference type="NCBI Taxonomy" id="240449"/>
    <lineage>
        <taxon>Eukaryota</taxon>
        <taxon>Viridiplantae</taxon>
        <taxon>Streptophyta</taxon>
        <taxon>Embryophyta</taxon>
        <taxon>Tracheophyta</taxon>
        <taxon>Spermatophyta</taxon>
        <taxon>Magnoliopsida</taxon>
        <taxon>Liliopsida</taxon>
        <taxon>Poales</taxon>
        <taxon>Poaceae</taxon>
        <taxon>PACMAD clade</taxon>
        <taxon>Panicoideae</taxon>
        <taxon>Panicodae</taxon>
        <taxon>Paniceae</taxon>
        <taxon>Melinidinae</taxon>
        <taxon>Urochloa</taxon>
    </lineage>
</organism>
<keyword evidence="3" id="KW-0143">Chaperone</keyword>
<dbReference type="EMBL" id="CAXIPR030000353">
    <property type="protein sequence ID" value="CAM0145808.1"/>
    <property type="molecule type" value="Genomic_DNA"/>
</dbReference>
<dbReference type="EMBL" id="CAXIPR030003973">
    <property type="protein sequence ID" value="CAM0150877.1"/>
    <property type="molecule type" value="Genomic_DNA"/>
</dbReference>
<dbReference type="InterPro" id="IPR027417">
    <property type="entry name" value="P-loop_NTPase"/>
</dbReference>
<evidence type="ECO:0000259" key="5">
    <source>
        <dbReference type="SMART" id="SM00382"/>
    </source>
</evidence>
<dbReference type="AlphaFoldDB" id="A0ABC9GW25"/>
<proteinExistence type="predicted"/>
<feature type="domain" description="Clp ATPase C-terminal" evidence="6">
    <location>
        <begin position="743"/>
        <end position="832"/>
    </location>
</feature>
<dbReference type="InterPro" id="IPR003959">
    <property type="entry name" value="ATPase_AAA_core"/>
</dbReference>
<dbReference type="InterPro" id="IPR003593">
    <property type="entry name" value="AAA+_ATPase"/>
</dbReference>
<evidence type="ECO:0000313" key="9">
    <source>
        <dbReference type="Proteomes" id="UP001497457"/>
    </source>
</evidence>
<feature type="domain" description="AAA+ ATPase" evidence="5">
    <location>
        <begin position="573"/>
        <end position="723"/>
    </location>
</feature>
<dbReference type="PRINTS" id="PR00300">
    <property type="entry name" value="CLPPROTEASEA"/>
</dbReference>
<dbReference type="Gene3D" id="3.40.50.300">
    <property type="entry name" value="P-loop containing nucleotide triphosphate hydrolases"/>
    <property type="match status" value="3"/>
</dbReference>
<evidence type="ECO:0000256" key="3">
    <source>
        <dbReference type="ARBA" id="ARBA00023186"/>
    </source>
</evidence>
<dbReference type="InterPro" id="IPR041546">
    <property type="entry name" value="ClpA/ClpB_AAA_lid"/>
</dbReference>
<reference evidence="7 9" key="1">
    <citation type="submission" date="2024-10" db="EMBL/GenBank/DDBJ databases">
        <authorList>
            <person name="Ryan C."/>
        </authorList>
    </citation>
    <scope>NUCLEOTIDE SEQUENCE [LARGE SCALE GENOMIC DNA]</scope>
</reference>
<dbReference type="InterPro" id="IPR001270">
    <property type="entry name" value="ClpA/B"/>
</dbReference>
<dbReference type="CDD" id="cd00009">
    <property type="entry name" value="AAA"/>
    <property type="match status" value="1"/>
</dbReference>
<evidence type="ECO:0000313" key="8">
    <source>
        <dbReference type="EMBL" id="CAM0150877.1"/>
    </source>
</evidence>
<dbReference type="Pfam" id="PF10431">
    <property type="entry name" value="ClpB_D2-small"/>
    <property type="match status" value="1"/>
</dbReference>
<dbReference type="PANTHER" id="PTHR11638">
    <property type="entry name" value="ATP-DEPENDENT CLP PROTEASE"/>
    <property type="match status" value="1"/>
</dbReference>
<dbReference type="Pfam" id="PF07724">
    <property type="entry name" value="AAA_2"/>
    <property type="match status" value="1"/>
</dbReference>
<evidence type="ECO:0000256" key="2">
    <source>
        <dbReference type="ARBA" id="ARBA00022840"/>
    </source>
</evidence>